<comment type="subunit">
    <text evidence="1">Homodimer.</text>
</comment>
<dbReference type="InterPro" id="IPR004265">
    <property type="entry name" value="Dirigent"/>
</dbReference>
<feature type="region of interest" description="Disordered" evidence="2">
    <location>
        <begin position="1"/>
        <end position="23"/>
    </location>
</feature>
<dbReference type="AlphaFoldDB" id="A0A2P5DSC1"/>
<evidence type="ECO:0000256" key="1">
    <source>
        <dbReference type="RuleBase" id="RU363099"/>
    </source>
</evidence>
<keyword evidence="4" id="KW-1185">Reference proteome</keyword>
<proteinExistence type="inferred from homology"/>
<evidence type="ECO:0000256" key="2">
    <source>
        <dbReference type="SAM" id="MobiDB-lite"/>
    </source>
</evidence>
<comment type="similarity">
    <text evidence="1">Belongs to the plant dirigent protein family.</text>
</comment>
<sequence length="130" mass="14314">MIIATLDSNNFSGNIPRKKPRPKPTAVRVANAKITNTSLTGFDTVNARDGGSVDHVGSAQGLYPSASQSDWRLIIVVSYVFTDGKYNGSTISAFWDETLLFGSERCRWSAEVGFSDSPEAMFKQGLIRYW</sequence>
<reference evidence="4" key="1">
    <citation type="submission" date="2016-06" db="EMBL/GenBank/DDBJ databases">
        <title>Parallel loss of symbiosis genes in relatives of nitrogen-fixing non-legume Parasponia.</title>
        <authorList>
            <person name="Van Velzen R."/>
            <person name="Holmer R."/>
            <person name="Bu F."/>
            <person name="Rutten L."/>
            <person name="Van Zeijl A."/>
            <person name="Liu W."/>
            <person name="Santuari L."/>
            <person name="Cao Q."/>
            <person name="Sharma T."/>
            <person name="Shen D."/>
            <person name="Roswanjaya Y."/>
            <person name="Wardhani T."/>
            <person name="Kalhor M.S."/>
            <person name="Jansen J."/>
            <person name="Van den Hoogen J."/>
            <person name="Gungor B."/>
            <person name="Hartog M."/>
            <person name="Hontelez J."/>
            <person name="Verver J."/>
            <person name="Yang W.-C."/>
            <person name="Schijlen E."/>
            <person name="Repin R."/>
            <person name="Schilthuizen M."/>
            <person name="Schranz E."/>
            <person name="Heidstra R."/>
            <person name="Miyata K."/>
            <person name="Fedorova E."/>
            <person name="Kohlen W."/>
            <person name="Bisseling T."/>
            <person name="Smit S."/>
            <person name="Geurts R."/>
        </authorList>
    </citation>
    <scope>NUCLEOTIDE SEQUENCE [LARGE SCALE GENOMIC DNA]</scope>
    <source>
        <strain evidence="4">cv. WU1-14</strain>
    </source>
</reference>
<dbReference type="PANTHER" id="PTHR21495">
    <property type="entry name" value="NUCLEOPORIN-RELATED"/>
    <property type="match status" value="1"/>
</dbReference>
<dbReference type="Proteomes" id="UP000237105">
    <property type="component" value="Unassembled WGS sequence"/>
</dbReference>
<dbReference type="GO" id="GO:0048046">
    <property type="term" value="C:apoplast"/>
    <property type="evidence" value="ECO:0007669"/>
    <property type="project" value="UniProtKB-SubCell"/>
</dbReference>
<gene>
    <name evidence="3" type="ORF">PanWU01x14_035870</name>
</gene>
<dbReference type="EMBL" id="JXTB01000019">
    <property type="protein sequence ID" value="PON76169.1"/>
    <property type="molecule type" value="Genomic_DNA"/>
</dbReference>
<evidence type="ECO:0000313" key="4">
    <source>
        <dbReference type="Proteomes" id="UP000237105"/>
    </source>
</evidence>
<evidence type="ECO:0000313" key="3">
    <source>
        <dbReference type="EMBL" id="PON76169.1"/>
    </source>
</evidence>
<comment type="function">
    <text evidence="1">Dirigent proteins impart stereoselectivity on the phenoxy radical-coupling reaction, yielding optically active lignans from two molecules of coniferyl alcohol in the biosynthesis of lignans, flavonolignans, and alkaloids and thus plays a central role in plant secondary metabolism.</text>
</comment>
<name>A0A2P5DSC1_PARAD</name>
<dbReference type="Pfam" id="PF03018">
    <property type="entry name" value="Dirigent"/>
    <property type="match status" value="1"/>
</dbReference>
<feature type="compositionally biased region" description="Polar residues" evidence="2">
    <location>
        <begin position="1"/>
        <end position="13"/>
    </location>
</feature>
<protein>
    <recommendedName>
        <fullName evidence="1">Dirigent protein</fullName>
    </recommendedName>
</protein>
<accession>A0A2P5DSC1</accession>
<dbReference type="OrthoDB" id="10422891at2759"/>
<organism evidence="3 4">
    <name type="scientific">Parasponia andersonii</name>
    <name type="common">Sponia andersonii</name>
    <dbReference type="NCBI Taxonomy" id="3476"/>
    <lineage>
        <taxon>Eukaryota</taxon>
        <taxon>Viridiplantae</taxon>
        <taxon>Streptophyta</taxon>
        <taxon>Embryophyta</taxon>
        <taxon>Tracheophyta</taxon>
        <taxon>Spermatophyta</taxon>
        <taxon>Magnoliopsida</taxon>
        <taxon>eudicotyledons</taxon>
        <taxon>Gunneridae</taxon>
        <taxon>Pentapetalae</taxon>
        <taxon>rosids</taxon>
        <taxon>fabids</taxon>
        <taxon>Rosales</taxon>
        <taxon>Cannabaceae</taxon>
        <taxon>Parasponia</taxon>
    </lineage>
</organism>
<comment type="subcellular location">
    <subcellularLocation>
        <location evidence="1">Secreted</location>
        <location evidence="1">Extracellular space</location>
        <location evidence="1">Apoplast</location>
    </subcellularLocation>
</comment>
<comment type="caution">
    <text evidence="3">The sequence shown here is derived from an EMBL/GenBank/DDBJ whole genome shotgun (WGS) entry which is preliminary data.</text>
</comment>
<keyword evidence="1" id="KW-0964">Secreted</keyword>
<dbReference type="STRING" id="3476.A0A2P5DSC1"/>
<keyword evidence="1" id="KW-0052">Apoplast</keyword>